<dbReference type="EMBL" id="MG264610">
    <property type="protein sequence ID" value="AUG32579.1"/>
    <property type="molecule type" value="Genomic_DNA"/>
</dbReference>
<dbReference type="Pfam" id="PF19568">
    <property type="entry name" value="Spore_III_AA"/>
    <property type="match status" value="1"/>
</dbReference>
<dbReference type="InterPro" id="IPR058670">
    <property type="entry name" value="PTPase_dom"/>
</dbReference>
<evidence type="ECO:0000256" key="2">
    <source>
        <dbReference type="ARBA" id="ARBA00022840"/>
    </source>
</evidence>
<dbReference type="CDD" id="cd00009">
    <property type="entry name" value="AAA"/>
    <property type="match status" value="1"/>
</dbReference>
<dbReference type="SUPFAM" id="SSF52540">
    <property type="entry name" value="P-loop containing nucleoside triphosphate hydrolases"/>
    <property type="match status" value="1"/>
</dbReference>
<dbReference type="SMART" id="SM00382">
    <property type="entry name" value="AAA"/>
    <property type="match status" value="1"/>
</dbReference>
<accession>A0A2H4ZQ02</accession>
<keyword evidence="1" id="KW-0547">Nucleotide-binding</keyword>
<dbReference type="Pfam" id="PF25516">
    <property type="entry name" value="PTPase"/>
    <property type="match status" value="1"/>
</dbReference>
<proteinExistence type="predicted"/>
<dbReference type="AlphaFoldDB" id="A0A2H4ZQ02"/>
<feature type="domain" description="AAA+ ATPase" evidence="3">
    <location>
        <begin position="135"/>
        <end position="291"/>
    </location>
</feature>
<protein>
    <recommendedName>
        <fullName evidence="3">AAA+ ATPase domain-containing protein</fullName>
    </recommendedName>
</protein>
<keyword evidence="2" id="KW-0067">ATP-binding</keyword>
<organism evidence="4">
    <name type="scientific">Paulinella longichromatophora</name>
    <dbReference type="NCBI Taxonomy" id="1708747"/>
    <lineage>
        <taxon>Eukaryota</taxon>
        <taxon>Sar</taxon>
        <taxon>Rhizaria</taxon>
        <taxon>Cercozoa</taxon>
        <taxon>Imbricatea</taxon>
        <taxon>Silicofilosea</taxon>
        <taxon>Euglyphida</taxon>
        <taxon>Paulinellidae</taxon>
        <taxon>Paulinella</taxon>
    </lineage>
</organism>
<dbReference type="InterPro" id="IPR027417">
    <property type="entry name" value="P-loop_NTPase"/>
</dbReference>
<dbReference type="InterPro" id="IPR003593">
    <property type="entry name" value="AAA+_ATPase"/>
</dbReference>
<sequence>MMVHLKLANPTESQSNDKDLDYLLDLLPDYIIDELSLQSIKEPLLEIVLDLGRIPQARYKDRVLLLGNQPITRVDLAGVINQLGNFGDDNRVGVESTLHRISAIRNRHGKIIGLTCRIGRAIQSNGLVVRDILDSGQSVLIMGRPGIGKTTTLREIARILADDLGRRVIIIDTSNEIAGDGDIPHPAIGQSRRIQVPNPTLQHRMMIEAVENHTPEVIIIDEIGTEMEAQAARTIAERGIQLIATAHGNSLESLIKNPTLSNLIGGIQAVILSDDEAQRRSTQKTVLERATKPTFHVAVEMHSSCRWSVHTDVAHTVDIILQDHKSNFNTDKKMVASGVDVCERLFDKKITVTSNSDWQPPIWNISRRFSDNFSGKQSSQNLYKTSLVSVLYIYSEGINCQLLRQLIYIHQWPIVLVDTVEKASIVLGIPQYLINNPQVRHRAKACRIPILVVKSNTSTQLNQAIKRLLKSYI</sequence>
<evidence type="ECO:0000313" key="4">
    <source>
        <dbReference type="EMBL" id="AUG32579.1"/>
    </source>
</evidence>
<dbReference type="PANTHER" id="PTHR20953">
    <property type="entry name" value="KINASE-RELATED"/>
    <property type="match status" value="1"/>
</dbReference>
<geneLocation type="plastid" evidence="4"/>
<gene>
    <name evidence="4" type="primary">ycf45</name>
    <name evidence="4" type="ORF">PLO_591</name>
</gene>
<reference evidence="4" key="1">
    <citation type="submission" date="2017-10" db="EMBL/GenBank/DDBJ databases">
        <title>Paulinella longichromatophora chromatophore genome.</title>
        <authorList>
            <person name="Lhee D."/>
            <person name="Yoon H.S."/>
        </authorList>
    </citation>
    <scope>NUCLEOTIDE SEQUENCE</scope>
</reference>
<dbReference type="Gene3D" id="3.40.50.300">
    <property type="entry name" value="P-loop containing nucleotide triphosphate hydrolases"/>
    <property type="match status" value="1"/>
</dbReference>
<dbReference type="GO" id="GO:0005524">
    <property type="term" value="F:ATP binding"/>
    <property type="evidence" value="ECO:0007669"/>
    <property type="project" value="UniProtKB-KW"/>
</dbReference>
<keyword evidence="4" id="KW-0934">Plastid</keyword>
<evidence type="ECO:0000259" key="3">
    <source>
        <dbReference type="SMART" id="SM00382"/>
    </source>
</evidence>
<name>A0A2H4ZQ02_9EUKA</name>
<evidence type="ECO:0000256" key="1">
    <source>
        <dbReference type="ARBA" id="ARBA00022741"/>
    </source>
</evidence>
<dbReference type="PANTHER" id="PTHR20953:SF3">
    <property type="entry name" value="P-LOOP CONTAINING NUCLEOSIDE TRIPHOSPHATE HYDROLASES SUPERFAMILY PROTEIN"/>
    <property type="match status" value="1"/>
</dbReference>
<dbReference type="InterPro" id="IPR045735">
    <property type="entry name" value="Spore_III_AA_AAA+_ATPase"/>
</dbReference>